<dbReference type="EMBL" id="ATAY01000039">
    <property type="protein sequence ID" value="EPR11487.1"/>
    <property type="molecule type" value="Genomic_DNA"/>
</dbReference>
<evidence type="ECO:0000313" key="3">
    <source>
        <dbReference type="Proteomes" id="UP000016860"/>
    </source>
</evidence>
<dbReference type="Proteomes" id="UP000016860">
    <property type="component" value="Unassembled WGS sequence"/>
</dbReference>
<organism evidence="2 3">
    <name type="scientific">Ruminiclostridium papyrosolvens C7</name>
    <dbReference type="NCBI Taxonomy" id="1330534"/>
    <lineage>
        <taxon>Bacteria</taxon>
        <taxon>Bacillati</taxon>
        <taxon>Bacillota</taxon>
        <taxon>Clostridia</taxon>
        <taxon>Eubacteriales</taxon>
        <taxon>Oscillospiraceae</taxon>
        <taxon>Ruminiclostridium</taxon>
    </lineage>
</organism>
<evidence type="ECO:0000256" key="1">
    <source>
        <dbReference type="SAM" id="Phobius"/>
    </source>
</evidence>
<sequence length="84" mass="9506">MTFIVISGLIILLVGIISILLIFKWNTSLTKKYNLRCKKCKSICDSDYIKTAGNIKTAIIYELRLKCPTCSEETVFEAVKINKS</sequence>
<evidence type="ECO:0000313" key="2">
    <source>
        <dbReference type="EMBL" id="EPR11487.1"/>
    </source>
</evidence>
<gene>
    <name evidence="2" type="ORF">L323_11830</name>
</gene>
<reference evidence="2 3" key="1">
    <citation type="journal article" date="2013" name="Genome Announc.">
        <title>Draft Genome Sequence of the Cellulolytic Bacterium Clostridium papyrosolvens C7 (ATCC 700395).</title>
        <authorList>
            <person name="Zepeda V."/>
            <person name="Dassa B."/>
            <person name="Borovok I."/>
            <person name="Lamed R."/>
            <person name="Bayer E.A."/>
            <person name="Cate J.H."/>
        </authorList>
    </citation>
    <scope>NUCLEOTIDE SEQUENCE [LARGE SCALE GENOMIC DNA]</scope>
    <source>
        <strain evidence="2 3">C7</strain>
    </source>
</reference>
<dbReference type="OrthoDB" id="9896479at2"/>
<keyword evidence="1" id="KW-0472">Membrane</keyword>
<dbReference type="PATRIC" id="fig|1330534.3.peg.2360"/>
<name>U4R1S2_9FIRM</name>
<comment type="caution">
    <text evidence="2">The sequence shown here is derived from an EMBL/GenBank/DDBJ whole genome shotgun (WGS) entry which is preliminary data.</text>
</comment>
<accession>U4R1S2</accession>
<feature type="transmembrane region" description="Helical" evidence="1">
    <location>
        <begin position="6"/>
        <end position="23"/>
    </location>
</feature>
<dbReference type="AlphaFoldDB" id="U4R1S2"/>
<keyword evidence="1" id="KW-0812">Transmembrane</keyword>
<proteinExistence type="predicted"/>
<keyword evidence="1" id="KW-1133">Transmembrane helix</keyword>
<protein>
    <submittedName>
        <fullName evidence="2">Uncharacterized protein</fullName>
    </submittedName>
</protein>